<dbReference type="InterPro" id="IPR011009">
    <property type="entry name" value="Kinase-like_dom_sf"/>
</dbReference>
<evidence type="ECO:0000256" key="10">
    <source>
        <dbReference type="PIRSR" id="PIRSR630616-1"/>
    </source>
</evidence>
<dbReference type="InterPro" id="IPR000719">
    <property type="entry name" value="Prot_kinase_dom"/>
</dbReference>
<evidence type="ECO:0000256" key="4">
    <source>
        <dbReference type="ARBA" id="ARBA00022679"/>
    </source>
</evidence>
<comment type="similarity">
    <text evidence="15">Belongs to the protein kinase superfamily. Ser/Thr protein kinase family. Aurora subfamily.</text>
</comment>
<feature type="binding site" evidence="11 13">
    <location>
        <position position="234"/>
    </location>
    <ligand>
        <name>ATP</name>
        <dbReference type="ChEBI" id="CHEBI:30616"/>
    </ligand>
</feature>
<dbReference type="PROSITE" id="PS50011">
    <property type="entry name" value="PROTEIN_KINASE_DOM"/>
    <property type="match status" value="1"/>
</dbReference>
<evidence type="ECO:0000256" key="6">
    <source>
        <dbReference type="ARBA" id="ARBA00022777"/>
    </source>
</evidence>
<dbReference type="GO" id="GO:0044779">
    <property type="term" value="P:meiotic spindle checkpoint signaling"/>
    <property type="evidence" value="ECO:0007669"/>
    <property type="project" value="UniProtKB-ARBA"/>
</dbReference>
<feature type="region of interest" description="Disordered" evidence="16">
    <location>
        <begin position="90"/>
        <end position="164"/>
    </location>
</feature>
<feature type="compositionally biased region" description="Basic and acidic residues" evidence="16">
    <location>
        <begin position="146"/>
        <end position="155"/>
    </location>
</feature>
<evidence type="ECO:0000256" key="2">
    <source>
        <dbReference type="ARBA" id="ARBA00021157"/>
    </source>
</evidence>
<dbReference type="GO" id="GO:0090266">
    <property type="term" value="P:regulation of mitotic cell cycle spindle assembly checkpoint"/>
    <property type="evidence" value="ECO:0007669"/>
    <property type="project" value="UniProtKB-ARBA"/>
</dbReference>
<evidence type="ECO:0000256" key="11">
    <source>
        <dbReference type="PIRSR" id="PIRSR630616-2"/>
    </source>
</evidence>
<dbReference type="FunFam" id="1.10.510.10:FF:000235">
    <property type="entry name" value="Serine/threonine-protein kinase ark1"/>
    <property type="match status" value="1"/>
</dbReference>
<feature type="cross-link" description="Glycyl lysine isopeptide (Lys-Gly) (interchain with G-Cter in SUMO2)" evidence="12">
    <location>
        <position position="330"/>
    </location>
</feature>
<evidence type="ECO:0000256" key="3">
    <source>
        <dbReference type="ARBA" id="ARBA00022527"/>
    </source>
</evidence>
<dbReference type="GO" id="GO:0051233">
    <property type="term" value="C:spindle midzone"/>
    <property type="evidence" value="ECO:0007669"/>
    <property type="project" value="UniProtKB-ARBA"/>
</dbReference>
<dbReference type="Proteomes" id="UP001182556">
    <property type="component" value="Unassembled WGS sequence"/>
</dbReference>
<dbReference type="GO" id="GO:0005524">
    <property type="term" value="F:ATP binding"/>
    <property type="evidence" value="ECO:0007669"/>
    <property type="project" value="UniProtKB-UniRule"/>
</dbReference>
<dbReference type="InterPro" id="IPR017441">
    <property type="entry name" value="Protein_kinase_ATP_BS"/>
</dbReference>
<dbReference type="GO" id="GO:0032133">
    <property type="term" value="C:chromosome passenger complex"/>
    <property type="evidence" value="ECO:0007669"/>
    <property type="project" value="UniProtKB-ARBA"/>
</dbReference>
<dbReference type="FunFam" id="3.30.200.20:FF:000042">
    <property type="entry name" value="Aurora kinase A"/>
    <property type="match status" value="1"/>
</dbReference>
<evidence type="ECO:0000313" key="18">
    <source>
        <dbReference type="EMBL" id="KAK1925790.1"/>
    </source>
</evidence>
<feature type="compositionally biased region" description="Low complexity" evidence="16">
    <location>
        <begin position="62"/>
        <end position="75"/>
    </location>
</feature>
<keyword evidence="3 14" id="KW-0723">Serine/threonine-protein kinase</keyword>
<feature type="compositionally biased region" description="Polar residues" evidence="16">
    <location>
        <begin position="125"/>
        <end position="144"/>
    </location>
</feature>
<dbReference type="SUPFAM" id="SSF56112">
    <property type="entry name" value="Protein kinase-like (PK-like)"/>
    <property type="match status" value="1"/>
</dbReference>
<evidence type="ECO:0000256" key="15">
    <source>
        <dbReference type="RuleBase" id="RU367134"/>
    </source>
</evidence>
<dbReference type="InterPro" id="IPR030616">
    <property type="entry name" value="Aur-like"/>
</dbReference>
<proteinExistence type="inferred from homology"/>
<comment type="catalytic activity">
    <reaction evidence="9 15">
        <text>L-seryl-[protein] + ATP = O-phospho-L-seryl-[protein] + ADP + H(+)</text>
        <dbReference type="Rhea" id="RHEA:17989"/>
        <dbReference type="Rhea" id="RHEA-COMP:9863"/>
        <dbReference type="Rhea" id="RHEA-COMP:11604"/>
        <dbReference type="ChEBI" id="CHEBI:15378"/>
        <dbReference type="ChEBI" id="CHEBI:29999"/>
        <dbReference type="ChEBI" id="CHEBI:30616"/>
        <dbReference type="ChEBI" id="CHEBI:83421"/>
        <dbReference type="ChEBI" id="CHEBI:456216"/>
        <dbReference type="EC" id="2.7.11.1"/>
    </reaction>
</comment>
<dbReference type="Pfam" id="PF00069">
    <property type="entry name" value="Pkinase"/>
    <property type="match status" value="1"/>
</dbReference>
<dbReference type="PANTHER" id="PTHR24350">
    <property type="entry name" value="SERINE/THREONINE-PROTEIN KINASE IAL-RELATED"/>
    <property type="match status" value="1"/>
</dbReference>
<evidence type="ECO:0000256" key="16">
    <source>
        <dbReference type="SAM" id="MobiDB-lite"/>
    </source>
</evidence>
<dbReference type="InterPro" id="IPR008271">
    <property type="entry name" value="Ser/Thr_kinase_AS"/>
</dbReference>
<keyword evidence="6 15" id="KW-0418">Kinase</keyword>
<gene>
    <name evidence="18" type="ORF">DB88DRAFT_485120</name>
</gene>
<feature type="domain" description="Protein kinase" evidence="17">
    <location>
        <begin position="204"/>
        <end position="456"/>
    </location>
</feature>
<evidence type="ECO:0000256" key="12">
    <source>
        <dbReference type="PIRSR" id="PIRSR630616-3"/>
    </source>
</evidence>
<accession>A0AAD9L6Y8</accession>
<dbReference type="EMBL" id="JAODAN010000003">
    <property type="protein sequence ID" value="KAK1925790.1"/>
    <property type="molecule type" value="Genomic_DNA"/>
</dbReference>
<feature type="compositionally biased region" description="Basic residues" evidence="16">
    <location>
        <begin position="98"/>
        <end position="109"/>
    </location>
</feature>
<organism evidence="18 19">
    <name type="scientific">Papiliotrema laurentii</name>
    <name type="common">Cryptococcus laurentii</name>
    <dbReference type="NCBI Taxonomy" id="5418"/>
    <lineage>
        <taxon>Eukaryota</taxon>
        <taxon>Fungi</taxon>
        <taxon>Dikarya</taxon>
        <taxon>Basidiomycota</taxon>
        <taxon>Agaricomycotina</taxon>
        <taxon>Tremellomycetes</taxon>
        <taxon>Tremellales</taxon>
        <taxon>Rhynchogastremaceae</taxon>
        <taxon>Papiliotrema</taxon>
    </lineage>
</organism>
<feature type="region of interest" description="Disordered" evidence="16">
    <location>
        <begin position="1"/>
        <end position="78"/>
    </location>
</feature>
<protein>
    <recommendedName>
        <fullName evidence="2 15">Aurora kinase</fullName>
        <ecNumber evidence="1 15">2.7.11.1</ecNumber>
    </recommendedName>
</protein>
<name>A0AAD9L6Y8_PAPLA</name>
<feature type="compositionally biased region" description="Low complexity" evidence="16">
    <location>
        <begin position="18"/>
        <end position="37"/>
    </location>
</feature>
<keyword evidence="19" id="KW-1185">Reference proteome</keyword>
<evidence type="ECO:0000256" key="8">
    <source>
        <dbReference type="ARBA" id="ARBA00047899"/>
    </source>
</evidence>
<dbReference type="GO" id="GO:1902115">
    <property type="term" value="P:regulation of organelle assembly"/>
    <property type="evidence" value="ECO:0007669"/>
    <property type="project" value="UniProtKB-ARBA"/>
</dbReference>
<evidence type="ECO:0000259" key="17">
    <source>
        <dbReference type="PROSITE" id="PS50011"/>
    </source>
</evidence>
<evidence type="ECO:0000256" key="14">
    <source>
        <dbReference type="RuleBase" id="RU000304"/>
    </source>
</evidence>
<dbReference type="CDD" id="cd14007">
    <property type="entry name" value="STKc_Aurora"/>
    <property type="match status" value="1"/>
</dbReference>
<comment type="caution">
    <text evidence="18">The sequence shown here is derived from an EMBL/GenBank/DDBJ whole genome shotgun (WGS) entry which is preliminary data.</text>
</comment>
<sequence length="474" mass="51630">MAQLSNMMSGLSLGGGSADPSSPSPASRAAAQPTASSGNRLPVTMKKYMNPGLVRPPNTGLASHHAQQSSSSSHATYGESARAPLLKLAGVNVDSPPRTHKYSSPKGKGKTSLQHTAHGLHGPAHSTTGRALSSAINPNNPHQTLKTKEQRDKDAASAGIGKYDGGLEVDEAGREAVTGEAAKILELDSGSAAGGSVPLSLPAFTIGRPLGKGKFGRVYLARTKAAPHFIVALKCLHKQEIIAGRVEKQVRREIEIQQNLRHPNILRLYGYFHDSKRIFLVLEFAAKGELYKQLSKHGRFDEKRSSRYIYQMADALHYLHKKHVIHRDIKPENLLIGLRGELKIGDFGWSVHAPSNRRQTLCGTLDYLPPEMVEGKPHNANVDLWALGVLCFEFLTGGPPFEDLAGTSATYRRICNVDLKIPSYVSAEAADLIKSLLKYDPEERMPLTEVLTHPWIRKYIRKSSSSGVAQARQS</sequence>
<dbReference type="AlphaFoldDB" id="A0AAD9L6Y8"/>
<feature type="binding site" evidence="11">
    <location>
        <position position="346"/>
    </location>
    <ligand>
        <name>ATP</name>
        <dbReference type="ChEBI" id="CHEBI:30616"/>
    </ligand>
</feature>
<dbReference type="PROSITE" id="PS00108">
    <property type="entry name" value="PROTEIN_KINASE_ST"/>
    <property type="match status" value="1"/>
</dbReference>
<keyword evidence="4 15" id="KW-0808">Transferase</keyword>
<keyword evidence="7 11" id="KW-0067">ATP-binding</keyword>
<dbReference type="GO" id="GO:0045143">
    <property type="term" value="P:homologous chromosome segregation"/>
    <property type="evidence" value="ECO:0007669"/>
    <property type="project" value="UniProtKB-ARBA"/>
</dbReference>
<feature type="binding site" evidence="11">
    <location>
        <position position="214"/>
    </location>
    <ligand>
        <name>ATP</name>
        <dbReference type="ChEBI" id="CHEBI:30616"/>
    </ligand>
</feature>
<feature type="active site" description="Proton acceptor" evidence="10">
    <location>
        <position position="328"/>
    </location>
</feature>
<evidence type="ECO:0000256" key="1">
    <source>
        <dbReference type="ARBA" id="ARBA00012513"/>
    </source>
</evidence>
<evidence type="ECO:0000256" key="5">
    <source>
        <dbReference type="ARBA" id="ARBA00022741"/>
    </source>
</evidence>
<evidence type="ECO:0000256" key="13">
    <source>
        <dbReference type="PROSITE-ProRule" id="PRU10141"/>
    </source>
</evidence>
<dbReference type="GO" id="GO:0000819">
    <property type="term" value="P:sister chromatid segregation"/>
    <property type="evidence" value="ECO:0007669"/>
    <property type="project" value="UniProtKB-ARBA"/>
</dbReference>
<dbReference type="PROSITE" id="PS00107">
    <property type="entry name" value="PROTEIN_KINASE_ATP"/>
    <property type="match status" value="1"/>
</dbReference>
<dbReference type="GO" id="GO:0000776">
    <property type="term" value="C:kinetochore"/>
    <property type="evidence" value="ECO:0007669"/>
    <property type="project" value="UniProtKB-ARBA"/>
</dbReference>
<dbReference type="GO" id="GO:0008608">
    <property type="term" value="P:attachment of spindle microtubules to kinetochore"/>
    <property type="evidence" value="ECO:0007669"/>
    <property type="project" value="UniProtKB-ARBA"/>
</dbReference>
<reference evidence="18" key="1">
    <citation type="submission" date="2023-02" db="EMBL/GenBank/DDBJ databases">
        <title>Identification and recombinant expression of a fungal hydrolase from Papiliotrema laurentii that hydrolyzes apple cutin and clears colloidal polyester polyurethane.</title>
        <authorList>
            <consortium name="DOE Joint Genome Institute"/>
            <person name="Roman V.A."/>
            <person name="Bojanowski C."/>
            <person name="Crable B.R."/>
            <person name="Wagner D.N."/>
            <person name="Hung C.S."/>
            <person name="Nadeau L.J."/>
            <person name="Schratz L."/>
            <person name="Haridas S."/>
            <person name="Pangilinan J."/>
            <person name="Lipzen A."/>
            <person name="Na H."/>
            <person name="Yan M."/>
            <person name="Ng V."/>
            <person name="Grigoriev I.V."/>
            <person name="Spatafora J.W."/>
            <person name="Barlow D."/>
            <person name="Biffinger J."/>
            <person name="Kelley-Loughnane N."/>
            <person name="Varaljay V.A."/>
            <person name="Crookes-Goodson W.J."/>
        </authorList>
    </citation>
    <scope>NUCLEOTIDE SEQUENCE</scope>
    <source>
        <strain evidence="18">5307AH</strain>
    </source>
</reference>
<evidence type="ECO:0000256" key="7">
    <source>
        <dbReference type="ARBA" id="ARBA00022840"/>
    </source>
</evidence>
<dbReference type="GO" id="GO:0004674">
    <property type="term" value="F:protein serine/threonine kinase activity"/>
    <property type="evidence" value="ECO:0007669"/>
    <property type="project" value="UniProtKB-KW"/>
</dbReference>
<dbReference type="Gene3D" id="1.10.510.10">
    <property type="entry name" value="Transferase(Phosphotransferase) domain 1"/>
    <property type="match status" value="1"/>
</dbReference>
<keyword evidence="5 11" id="KW-0547">Nucleotide-binding</keyword>
<dbReference type="GO" id="GO:0032465">
    <property type="term" value="P:regulation of cytokinesis"/>
    <property type="evidence" value="ECO:0007669"/>
    <property type="project" value="UniProtKB-ARBA"/>
</dbReference>
<dbReference type="GO" id="GO:0072479">
    <property type="term" value="P:response to mitotic cell cycle spindle assembly checkpoint signaling"/>
    <property type="evidence" value="ECO:0007669"/>
    <property type="project" value="UniProtKB-ARBA"/>
</dbReference>
<evidence type="ECO:0000256" key="9">
    <source>
        <dbReference type="ARBA" id="ARBA00048679"/>
    </source>
</evidence>
<dbReference type="SMART" id="SM00220">
    <property type="entry name" value="S_TKc"/>
    <property type="match status" value="1"/>
</dbReference>
<dbReference type="EC" id="2.7.11.1" evidence="1 15"/>
<comment type="catalytic activity">
    <reaction evidence="8 15">
        <text>L-threonyl-[protein] + ATP = O-phospho-L-threonyl-[protein] + ADP + H(+)</text>
        <dbReference type="Rhea" id="RHEA:46608"/>
        <dbReference type="Rhea" id="RHEA-COMP:11060"/>
        <dbReference type="Rhea" id="RHEA-COMP:11605"/>
        <dbReference type="ChEBI" id="CHEBI:15378"/>
        <dbReference type="ChEBI" id="CHEBI:30013"/>
        <dbReference type="ChEBI" id="CHEBI:30616"/>
        <dbReference type="ChEBI" id="CHEBI:61977"/>
        <dbReference type="ChEBI" id="CHEBI:456216"/>
        <dbReference type="EC" id="2.7.11.1"/>
    </reaction>
</comment>
<feature type="binding site" evidence="11">
    <location>
        <begin position="332"/>
        <end position="333"/>
    </location>
    <ligand>
        <name>ATP</name>
        <dbReference type="ChEBI" id="CHEBI:30616"/>
    </ligand>
</feature>
<feature type="binding site" evidence="11">
    <location>
        <begin position="283"/>
        <end position="285"/>
    </location>
    <ligand>
        <name>ATP</name>
        <dbReference type="ChEBI" id="CHEBI:30616"/>
    </ligand>
</feature>
<evidence type="ECO:0000313" key="19">
    <source>
        <dbReference type="Proteomes" id="UP001182556"/>
    </source>
</evidence>